<feature type="coiled-coil region" evidence="1">
    <location>
        <begin position="53"/>
        <end position="80"/>
    </location>
</feature>
<dbReference type="RefSeq" id="WP_135874986.1">
    <property type="nucleotide sequence ID" value="NZ_SRSO01000002.1"/>
</dbReference>
<sequence length="138" mass="16471">MEALHTYQSFNSDKSIGELQYNILRDENSLENLKFELQFYKSLLSKPIFKPHVMNLYEKLTKLKNEINALNKNSISLLNELNSLAHQIRNKIECDDMTCDNFFVKKHDDIELKVFNLKTKIFNFKFRLFQYLESIIIN</sequence>
<accession>A0A4S1E190</accession>
<evidence type="ECO:0000256" key="1">
    <source>
        <dbReference type="SAM" id="Coils"/>
    </source>
</evidence>
<comment type="caution">
    <text evidence="2">The sequence shown here is derived from an EMBL/GenBank/DDBJ whole genome shotgun (WGS) entry which is preliminary data.</text>
</comment>
<dbReference type="OrthoDB" id="1442351at2"/>
<keyword evidence="3" id="KW-1185">Reference proteome</keyword>
<reference evidence="2 3" key="1">
    <citation type="submission" date="2019-04" db="EMBL/GenBank/DDBJ databases">
        <authorList>
            <person name="Liu A."/>
        </authorList>
    </citation>
    <scope>NUCLEOTIDE SEQUENCE [LARGE SCALE GENOMIC DNA]</scope>
    <source>
        <strain evidence="2 3">RZ03</strain>
    </source>
</reference>
<protein>
    <submittedName>
        <fullName evidence="2">Uncharacterized protein</fullName>
    </submittedName>
</protein>
<evidence type="ECO:0000313" key="3">
    <source>
        <dbReference type="Proteomes" id="UP000307602"/>
    </source>
</evidence>
<proteinExistence type="predicted"/>
<dbReference type="EMBL" id="SRSO01000002">
    <property type="protein sequence ID" value="TGV04327.1"/>
    <property type="molecule type" value="Genomic_DNA"/>
</dbReference>
<dbReference type="Proteomes" id="UP000307602">
    <property type="component" value="Unassembled WGS sequence"/>
</dbReference>
<keyword evidence="1" id="KW-0175">Coiled coil</keyword>
<dbReference type="AlphaFoldDB" id="A0A4S1E190"/>
<organism evidence="2 3">
    <name type="scientific">Flavivirga rizhaonensis</name>
    <dbReference type="NCBI Taxonomy" id="2559571"/>
    <lineage>
        <taxon>Bacteria</taxon>
        <taxon>Pseudomonadati</taxon>
        <taxon>Bacteroidota</taxon>
        <taxon>Flavobacteriia</taxon>
        <taxon>Flavobacteriales</taxon>
        <taxon>Flavobacteriaceae</taxon>
        <taxon>Flavivirga</taxon>
    </lineage>
</organism>
<name>A0A4S1E190_9FLAO</name>
<evidence type="ECO:0000313" key="2">
    <source>
        <dbReference type="EMBL" id="TGV04327.1"/>
    </source>
</evidence>
<gene>
    <name evidence="2" type="ORF">EM932_02070</name>
</gene>